<dbReference type="EMBL" id="BAAAUH010000144">
    <property type="protein sequence ID" value="GAA2774318.1"/>
    <property type="molecule type" value="Genomic_DNA"/>
</dbReference>
<keyword evidence="1" id="KW-0472">Membrane</keyword>
<keyword evidence="3" id="KW-1185">Reference proteome</keyword>
<evidence type="ECO:0000313" key="3">
    <source>
        <dbReference type="Proteomes" id="UP001501866"/>
    </source>
</evidence>
<organism evidence="2 3">
    <name type="scientific">Streptomyces virens</name>
    <dbReference type="NCBI Taxonomy" id="285572"/>
    <lineage>
        <taxon>Bacteria</taxon>
        <taxon>Bacillati</taxon>
        <taxon>Actinomycetota</taxon>
        <taxon>Actinomycetes</taxon>
        <taxon>Kitasatosporales</taxon>
        <taxon>Streptomycetaceae</taxon>
        <taxon>Streptomyces</taxon>
    </lineage>
</organism>
<keyword evidence="1" id="KW-1133">Transmembrane helix</keyword>
<accession>A0ABP6HKR1</accession>
<feature type="transmembrane region" description="Helical" evidence="1">
    <location>
        <begin position="6"/>
        <end position="28"/>
    </location>
</feature>
<evidence type="ECO:0000313" key="2">
    <source>
        <dbReference type="EMBL" id="GAA2774318.1"/>
    </source>
</evidence>
<reference evidence="3" key="1">
    <citation type="journal article" date="2019" name="Int. J. Syst. Evol. Microbiol.">
        <title>The Global Catalogue of Microorganisms (GCM) 10K type strain sequencing project: providing services to taxonomists for standard genome sequencing and annotation.</title>
        <authorList>
            <consortium name="The Broad Institute Genomics Platform"/>
            <consortium name="The Broad Institute Genome Sequencing Center for Infectious Disease"/>
            <person name="Wu L."/>
            <person name="Ma J."/>
        </authorList>
    </citation>
    <scope>NUCLEOTIDE SEQUENCE [LARGE SCALE GENOMIC DNA]</scope>
    <source>
        <strain evidence="3">JCM 9095</strain>
    </source>
</reference>
<evidence type="ECO:0000256" key="1">
    <source>
        <dbReference type="SAM" id="Phobius"/>
    </source>
</evidence>
<name>A0ABP6HKR1_9ACTN</name>
<proteinExistence type="predicted"/>
<dbReference type="Proteomes" id="UP001501866">
    <property type="component" value="Unassembled WGS sequence"/>
</dbReference>
<protein>
    <submittedName>
        <fullName evidence="2">Uncharacterized protein</fullName>
    </submittedName>
</protein>
<keyword evidence="1" id="KW-0812">Transmembrane</keyword>
<comment type="caution">
    <text evidence="2">The sequence shown here is derived from an EMBL/GenBank/DDBJ whole genome shotgun (WGS) entry which is preliminary data.</text>
</comment>
<sequence length="177" mass="19478">MSNVSLVVSILFLVISLVLLALSALYLIGRNKKAKKMFKSFALTFVISVIGFIIFGITGVNSDISGETGVQASTEEVANEDVKSEEFLEELTDQLSINFSGTTWYNHINTVQIKHINEDSYAVTIYTELFPKESNKKVAENIAAAIYGMTERHIVESVTVLGSNDNLIETVLNPLDP</sequence>
<feature type="transmembrane region" description="Helical" evidence="1">
    <location>
        <begin position="40"/>
        <end position="60"/>
    </location>
</feature>
<gene>
    <name evidence="2" type="ORF">GCM10010451_68340</name>
</gene>